<organism evidence="8 9">
    <name type="scientific">Edaphobacter modestus</name>
    <dbReference type="NCBI Taxonomy" id="388466"/>
    <lineage>
        <taxon>Bacteria</taxon>
        <taxon>Pseudomonadati</taxon>
        <taxon>Acidobacteriota</taxon>
        <taxon>Terriglobia</taxon>
        <taxon>Terriglobales</taxon>
        <taxon>Acidobacteriaceae</taxon>
        <taxon>Edaphobacter</taxon>
    </lineage>
</organism>
<dbReference type="EMBL" id="SHKW01000008">
    <property type="protein sequence ID" value="RZU29035.1"/>
    <property type="molecule type" value="Genomic_DNA"/>
</dbReference>
<comment type="caution">
    <text evidence="8">The sequence shown here is derived from an EMBL/GenBank/DDBJ whole genome shotgun (WGS) entry which is preliminary data.</text>
</comment>
<protein>
    <submittedName>
        <fullName evidence="8">Conjugative transfer protein TrbI</fullName>
    </submittedName>
</protein>
<dbReference type="InterPro" id="IPR005498">
    <property type="entry name" value="T4SS_VirB10/TraB/TrbI"/>
</dbReference>
<name>A0A4Q7XZZ7_9BACT</name>
<evidence type="ECO:0000256" key="7">
    <source>
        <dbReference type="SAM" id="Phobius"/>
    </source>
</evidence>
<sequence length="433" mass="44389">MPVIEEQKVMPTEEVVPPIGQDGIGQDGKPQSYFVSKRKMDLGENKNNVLLMGGALAAAALIGVLMLSHTDKPGPKPPQQPSRAIAKPTAKGSASFTPGDKASTSTDPTSEPTTSAADIENTKGRSGETQGNPLPSETGSTGQRNLAAGASGYGSQSRGKPGPLNYPGGNRQQLGSVPPFQPPTYQSATSNQPAPYVGTGLSATDQARAYAEEVTKPSMIFAAQVTSSPATNVNAAGIEPITNFGLVPGFHVSAHLEASVSTVGGVPAVAVIEYDCMQNGTVIIPAGSRVIGKIMGASSTGLVNMAFSEIYLPSGTRAPINAVGLDQYLHQIKGNVTGKNTGKQFMLASLTSVGSLGAGFFGNNNSGAITQSTLAREQIASNIGNAGDQAIQRLQVSQSLVVTVPSGTLLYVTFVAPIRGTLQQAAATATSPR</sequence>
<dbReference type="GO" id="GO:0016020">
    <property type="term" value="C:membrane"/>
    <property type="evidence" value="ECO:0007669"/>
    <property type="project" value="UniProtKB-SubCell"/>
</dbReference>
<feature type="compositionally biased region" description="Low complexity" evidence="6">
    <location>
        <begin position="103"/>
        <end position="115"/>
    </location>
</feature>
<evidence type="ECO:0000313" key="9">
    <source>
        <dbReference type="Proteomes" id="UP000292958"/>
    </source>
</evidence>
<dbReference type="Gene3D" id="2.40.128.260">
    <property type="entry name" value="Type IV secretion system, VirB10/TraB/TrbI"/>
    <property type="match status" value="1"/>
</dbReference>
<accession>A0A4Q7XZZ7</accession>
<evidence type="ECO:0000313" key="8">
    <source>
        <dbReference type="EMBL" id="RZU29035.1"/>
    </source>
</evidence>
<reference evidence="8 9" key="1">
    <citation type="submission" date="2019-02" db="EMBL/GenBank/DDBJ databases">
        <title>Genomic Encyclopedia of Archaeal and Bacterial Type Strains, Phase II (KMG-II): from individual species to whole genera.</title>
        <authorList>
            <person name="Goeker M."/>
        </authorList>
    </citation>
    <scope>NUCLEOTIDE SEQUENCE [LARGE SCALE GENOMIC DNA]</scope>
    <source>
        <strain evidence="8 9">DSM 18101</strain>
    </source>
</reference>
<keyword evidence="5 7" id="KW-0472">Membrane</keyword>
<evidence type="ECO:0000256" key="3">
    <source>
        <dbReference type="ARBA" id="ARBA00022692"/>
    </source>
</evidence>
<evidence type="ECO:0000256" key="5">
    <source>
        <dbReference type="ARBA" id="ARBA00023136"/>
    </source>
</evidence>
<evidence type="ECO:0000256" key="1">
    <source>
        <dbReference type="ARBA" id="ARBA00004167"/>
    </source>
</evidence>
<dbReference type="RefSeq" id="WP_165420464.1">
    <property type="nucleotide sequence ID" value="NZ_SHKW01000008.1"/>
</dbReference>
<comment type="subcellular location">
    <subcellularLocation>
        <location evidence="1">Membrane</location>
        <topology evidence="1">Single-pass membrane protein</topology>
    </subcellularLocation>
</comment>
<dbReference type="Pfam" id="PF03743">
    <property type="entry name" value="TrbI"/>
    <property type="match status" value="1"/>
</dbReference>
<keyword evidence="4 7" id="KW-1133">Transmembrane helix</keyword>
<comment type="similarity">
    <text evidence="2">Belongs to the TrbI/VirB10 family.</text>
</comment>
<keyword evidence="9" id="KW-1185">Reference proteome</keyword>
<evidence type="ECO:0000256" key="6">
    <source>
        <dbReference type="SAM" id="MobiDB-lite"/>
    </source>
</evidence>
<feature type="compositionally biased region" description="Polar residues" evidence="6">
    <location>
        <begin position="183"/>
        <end position="193"/>
    </location>
</feature>
<evidence type="ECO:0000256" key="2">
    <source>
        <dbReference type="ARBA" id="ARBA00010265"/>
    </source>
</evidence>
<dbReference type="InterPro" id="IPR042217">
    <property type="entry name" value="T4SS_VirB10/TrbI"/>
</dbReference>
<keyword evidence="3 7" id="KW-0812">Transmembrane</keyword>
<evidence type="ECO:0000256" key="4">
    <source>
        <dbReference type="ARBA" id="ARBA00022989"/>
    </source>
</evidence>
<gene>
    <name evidence="8" type="ORF">BDD14_6629</name>
</gene>
<feature type="region of interest" description="Disordered" evidence="6">
    <location>
        <begin position="70"/>
        <end position="200"/>
    </location>
</feature>
<dbReference type="AlphaFoldDB" id="A0A4Q7XZZ7"/>
<dbReference type="Proteomes" id="UP000292958">
    <property type="component" value="Unassembled WGS sequence"/>
</dbReference>
<feature type="transmembrane region" description="Helical" evidence="7">
    <location>
        <begin position="48"/>
        <end position="67"/>
    </location>
</feature>
<proteinExistence type="inferred from homology"/>
<feature type="compositionally biased region" description="Polar residues" evidence="6">
    <location>
        <begin position="127"/>
        <end position="144"/>
    </location>
</feature>